<dbReference type="GO" id="GO:0042800">
    <property type="term" value="F:histone H3K4 methyltransferase activity"/>
    <property type="evidence" value="ECO:0007669"/>
    <property type="project" value="TreeGrafter"/>
</dbReference>
<evidence type="ECO:0000313" key="4">
    <source>
        <dbReference type="WBParaSite" id="Hba_10012"/>
    </source>
</evidence>
<dbReference type="GO" id="GO:0006303">
    <property type="term" value="P:double-strand break repair via nonhomologous end joining"/>
    <property type="evidence" value="ECO:0007669"/>
    <property type="project" value="TreeGrafter"/>
</dbReference>
<dbReference type="InterPro" id="IPR052709">
    <property type="entry name" value="Transposase-MT_Hybrid"/>
</dbReference>
<dbReference type="InterPro" id="IPR036388">
    <property type="entry name" value="WH-like_DNA-bd_sf"/>
</dbReference>
<reference evidence="4" key="1">
    <citation type="submission" date="2016-11" db="UniProtKB">
        <authorList>
            <consortium name="WormBaseParasite"/>
        </authorList>
    </citation>
    <scope>IDENTIFICATION</scope>
</reference>
<sequence length="182" mass="20471">MSSSAPEGLLRISYVFRENMANKLKMEKNANSSDCVVRVQIGTSSSGGTTRNISQASGEGTVNERTARHWFQRMHNGDESLQDEEVIVDDQLKAIVEAEPHKTTREIAEELDVDQLKVVRHLHQIGKSKSSTDRCRTRCGTLKDHIKAYGDYTKELVIDNTMSEEQLVQNCVRNKHLIDGAQ</sequence>
<dbReference type="GO" id="GO:0015074">
    <property type="term" value="P:DNA integration"/>
    <property type="evidence" value="ECO:0007669"/>
    <property type="project" value="TreeGrafter"/>
</dbReference>
<dbReference type="PANTHER" id="PTHR46060">
    <property type="entry name" value="MARINER MOS1 TRANSPOSASE-LIKE PROTEIN"/>
    <property type="match status" value="1"/>
</dbReference>
<dbReference type="GO" id="GO:0003690">
    <property type="term" value="F:double-stranded DNA binding"/>
    <property type="evidence" value="ECO:0007669"/>
    <property type="project" value="TreeGrafter"/>
</dbReference>
<evidence type="ECO:0000259" key="2">
    <source>
        <dbReference type="Pfam" id="PF17906"/>
    </source>
</evidence>
<dbReference type="GO" id="GO:0000793">
    <property type="term" value="C:condensed chromosome"/>
    <property type="evidence" value="ECO:0007669"/>
    <property type="project" value="TreeGrafter"/>
</dbReference>
<dbReference type="GO" id="GO:0003697">
    <property type="term" value="F:single-stranded DNA binding"/>
    <property type="evidence" value="ECO:0007669"/>
    <property type="project" value="TreeGrafter"/>
</dbReference>
<evidence type="ECO:0000313" key="3">
    <source>
        <dbReference type="Proteomes" id="UP000095283"/>
    </source>
</evidence>
<dbReference type="AlphaFoldDB" id="A0A1I7WXW4"/>
<name>A0A1I7WXW4_HETBA</name>
<dbReference type="PANTHER" id="PTHR46060:SF2">
    <property type="entry name" value="HISTONE-LYSINE N-METHYLTRANSFERASE SETMAR"/>
    <property type="match status" value="1"/>
</dbReference>
<keyword evidence="3" id="KW-1185">Reference proteome</keyword>
<dbReference type="WBParaSite" id="Hba_10012">
    <property type="protein sequence ID" value="Hba_10012"/>
    <property type="gene ID" value="Hba_10012"/>
</dbReference>
<dbReference type="GO" id="GO:0044774">
    <property type="term" value="P:mitotic DNA integrity checkpoint signaling"/>
    <property type="evidence" value="ECO:0007669"/>
    <property type="project" value="TreeGrafter"/>
</dbReference>
<dbReference type="GO" id="GO:0005634">
    <property type="term" value="C:nucleus"/>
    <property type="evidence" value="ECO:0007669"/>
    <property type="project" value="TreeGrafter"/>
</dbReference>
<organism evidence="3 4">
    <name type="scientific">Heterorhabditis bacteriophora</name>
    <name type="common">Entomopathogenic nematode worm</name>
    <dbReference type="NCBI Taxonomy" id="37862"/>
    <lineage>
        <taxon>Eukaryota</taxon>
        <taxon>Metazoa</taxon>
        <taxon>Ecdysozoa</taxon>
        <taxon>Nematoda</taxon>
        <taxon>Chromadorea</taxon>
        <taxon>Rhabditida</taxon>
        <taxon>Rhabditina</taxon>
        <taxon>Rhabditomorpha</taxon>
        <taxon>Strongyloidea</taxon>
        <taxon>Heterorhabditidae</taxon>
        <taxon>Heterorhabditis</taxon>
    </lineage>
</organism>
<dbReference type="GO" id="GO:0031297">
    <property type="term" value="P:replication fork processing"/>
    <property type="evidence" value="ECO:0007669"/>
    <property type="project" value="TreeGrafter"/>
</dbReference>
<feature type="domain" description="Mos1 transposase HTH" evidence="2">
    <location>
        <begin position="47"/>
        <end position="78"/>
    </location>
</feature>
<dbReference type="Gene3D" id="1.10.10.1450">
    <property type="match status" value="1"/>
</dbReference>
<dbReference type="Pfam" id="PF17906">
    <property type="entry name" value="HTH_48"/>
    <property type="match status" value="1"/>
</dbReference>
<dbReference type="Gene3D" id="1.10.10.10">
    <property type="entry name" value="Winged helix-like DNA-binding domain superfamily/Winged helix DNA-binding domain"/>
    <property type="match status" value="1"/>
</dbReference>
<dbReference type="GO" id="GO:0000729">
    <property type="term" value="P:DNA double-strand break processing"/>
    <property type="evidence" value="ECO:0007669"/>
    <property type="project" value="TreeGrafter"/>
</dbReference>
<dbReference type="InterPro" id="IPR041426">
    <property type="entry name" value="Mos1_HTH"/>
</dbReference>
<feature type="region of interest" description="Disordered" evidence="1">
    <location>
        <begin position="43"/>
        <end position="62"/>
    </location>
</feature>
<dbReference type="Proteomes" id="UP000095283">
    <property type="component" value="Unplaced"/>
</dbReference>
<protein>
    <submittedName>
        <fullName evidence="4">HTH_48 domain-containing protein</fullName>
    </submittedName>
</protein>
<evidence type="ECO:0000256" key="1">
    <source>
        <dbReference type="SAM" id="MobiDB-lite"/>
    </source>
</evidence>
<proteinExistence type="predicted"/>
<dbReference type="GO" id="GO:0000014">
    <property type="term" value="F:single-stranded DNA endodeoxyribonuclease activity"/>
    <property type="evidence" value="ECO:0007669"/>
    <property type="project" value="TreeGrafter"/>
</dbReference>
<dbReference type="GO" id="GO:0035861">
    <property type="term" value="C:site of double-strand break"/>
    <property type="evidence" value="ECO:0007669"/>
    <property type="project" value="TreeGrafter"/>
</dbReference>
<accession>A0A1I7WXW4</accession>
<dbReference type="GO" id="GO:0046975">
    <property type="term" value="F:histone H3K36 methyltransferase activity"/>
    <property type="evidence" value="ECO:0007669"/>
    <property type="project" value="TreeGrafter"/>
</dbReference>
<dbReference type="GO" id="GO:0044547">
    <property type="term" value="F:DNA topoisomerase binding"/>
    <property type="evidence" value="ECO:0007669"/>
    <property type="project" value="TreeGrafter"/>
</dbReference>